<name>A0A2R5GE53_9STRA</name>
<dbReference type="AlphaFoldDB" id="A0A2R5GE53"/>
<organism evidence="2 3">
    <name type="scientific">Hondaea fermentalgiana</name>
    <dbReference type="NCBI Taxonomy" id="2315210"/>
    <lineage>
        <taxon>Eukaryota</taxon>
        <taxon>Sar</taxon>
        <taxon>Stramenopiles</taxon>
        <taxon>Bigyra</taxon>
        <taxon>Labyrinthulomycetes</taxon>
        <taxon>Thraustochytrida</taxon>
        <taxon>Thraustochytriidae</taxon>
        <taxon>Hondaea</taxon>
    </lineage>
</organism>
<accession>A0A2R5GE53</accession>
<gene>
    <name evidence="2" type="ORF">FCC1311_048302</name>
</gene>
<comment type="caution">
    <text evidence="2">The sequence shown here is derived from an EMBL/GenBank/DDBJ whole genome shotgun (WGS) entry which is preliminary data.</text>
</comment>
<dbReference type="EMBL" id="BEYU01000045">
    <property type="protein sequence ID" value="GBG28609.1"/>
    <property type="molecule type" value="Genomic_DNA"/>
</dbReference>
<feature type="region of interest" description="Disordered" evidence="1">
    <location>
        <begin position="16"/>
        <end position="62"/>
    </location>
</feature>
<sequence>MDALVACLTGVADDAKDAAGDAAPGDRCAPGAGSGASAATGSSAFADAAAGPSRTRAPRERRRARDILARIVDEKTTLRGADFTHLFYEVTSSPLEEGYYDRLPDCTTAELIFENTHGKKMLLMKFELPPLPGVETPAVSLAAAVGVPLNRASKPTIKATTSVFANVGERNRHSGFLDFSWDWSQHDAPNRYRNDDQTPGCATRVLKFKERDSSVSHASITLRGVSTQKVTATVAVDVGQKNMRRAFDRFSGNSDIDAVRIACSLVKTCYYLKESPGMHTR</sequence>
<dbReference type="Proteomes" id="UP000241890">
    <property type="component" value="Unassembled WGS sequence"/>
</dbReference>
<reference evidence="2 3" key="1">
    <citation type="submission" date="2017-12" db="EMBL/GenBank/DDBJ databases">
        <title>Sequencing, de novo assembly and annotation of complete genome of a new Thraustochytrid species, strain FCC1311.</title>
        <authorList>
            <person name="Sedici K."/>
            <person name="Godart F."/>
            <person name="Aiese Cigliano R."/>
            <person name="Sanseverino W."/>
            <person name="Barakat M."/>
            <person name="Ortet P."/>
            <person name="Marechal E."/>
            <person name="Cagnac O."/>
            <person name="Amato A."/>
        </authorList>
    </citation>
    <scope>NUCLEOTIDE SEQUENCE [LARGE SCALE GENOMIC DNA]</scope>
</reference>
<keyword evidence="3" id="KW-1185">Reference proteome</keyword>
<evidence type="ECO:0000313" key="2">
    <source>
        <dbReference type="EMBL" id="GBG28609.1"/>
    </source>
</evidence>
<protein>
    <submittedName>
        <fullName evidence="2">Uncharacterized protein</fullName>
    </submittedName>
</protein>
<evidence type="ECO:0000256" key="1">
    <source>
        <dbReference type="SAM" id="MobiDB-lite"/>
    </source>
</evidence>
<dbReference type="InParanoid" id="A0A2R5GE53"/>
<proteinExistence type="predicted"/>
<evidence type="ECO:0000313" key="3">
    <source>
        <dbReference type="Proteomes" id="UP000241890"/>
    </source>
</evidence>
<feature type="compositionally biased region" description="Low complexity" evidence="1">
    <location>
        <begin position="20"/>
        <end position="55"/>
    </location>
</feature>